<protein>
    <recommendedName>
        <fullName evidence="2">DUF6589 domain-containing protein</fullName>
    </recommendedName>
</protein>
<dbReference type="InterPro" id="IPR046496">
    <property type="entry name" value="DUF6589"/>
</dbReference>
<keyword evidence="4" id="KW-1185">Reference proteome</keyword>
<proteinExistence type="predicted"/>
<evidence type="ECO:0000256" key="1">
    <source>
        <dbReference type="SAM" id="MobiDB-lite"/>
    </source>
</evidence>
<gene>
    <name evidence="3" type="ORF">PLOB_00002744</name>
</gene>
<dbReference type="EMBL" id="CALNXK010000011">
    <property type="protein sequence ID" value="CAH3043950.1"/>
    <property type="molecule type" value="Genomic_DNA"/>
</dbReference>
<sequence>MSSLLMQVVVFLSGKKISMEDNFPRKVCQPCFRKVISIAEFKSMTQTSLSSQEQTLAAAKVKRLRSCQQVGDSPSSSQKSKKRVAARYVRTSLFSTDGTTDKTSSQLTKFIPIAPKPTTNTQRILPAFLRIDEAGKSEEKKEKAKQVEPSVPENIMKQSGLRKYQVTASVKINSTDAQKIQSSVSKGNVQLIAEAVMSIESIKKAVKEHFLKDIDKQCQNLCVHKKGTPSVLKVNESSCVDALKSFTWEKVMIELRDRAPDVLDVMTTICKQPSVTHVPAVCMGYAILIYQRNSKLGLLQKLLTVMMGSGGCSRRTFTCLNALGITQSQKTWVRTMDTISDALVPKIQKLVREGEELRVNFDNLDFRILANQVLSNHRNTDVHWINQYITFDRVPSGHLDSTKPLADLKELPLTEYLLSKDEKKELRSTMITLVTRVLTKMMPSLNHIKEAVPKHIPHPLSKEMAKKSVIIGLPVQPFNQSKHADVIQYLDYMEGLLGTIYTPEDHQVPANESTEEKQARMDRILNGVKVPLGGDQLGRERVTGAKKLRLGCDSATARLEHIEEMPELWHAKQAFLSLIWEKLFNTKSSRDIGTLYYFRQKFGRTNVPTHVNYSGAEALVLQVTRAHICEAFMTWAGMEDIDSEPSCLSLPEKSASHQEKIAFVEENIGSFVDKYCMVHADVEEAWALDEEQRQSLREDGNRLHANQTAAGAPQDLYTPGTTVLLIKATSATGLIMQHRLNFVATGLIVEPGLTAMPGPTEVAVRVTASLNTSNLLTETQNNLQIGQLVIWPKKSMAIFQRNPVFVNIHNQSGSQTEPSMPRASIGQSKKTVTVATKDSGQKEDKEASDHVTNYARQVIQMGLMLMNLNDTEREGDGARSVLNWKILLLYFRSRKRGQKYAFEAMRFLSNVKALYSAKMAHRAIHGRFVNQLGGDGRNVANDLKQEHHVKKNKKFITKTGAQKTLKAVTRATGASNGVDDINTNLEEQTKIHRPSSKHTIASAEEDEKQMVKILRGLKPFVLIPNRKHTHFPHISESPWMNLM</sequence>
<evidence type="ECO:0000313" key="3">
    <source>
        <dbReference type="EMBL" id="CAH3043950.1"/>
    </source>
</evidence>
<feature type="compositionally biased region" description="Polar residues" evidence="1">
    <location>
        <begin position="825"/>
        <end position="838"/>
    </location>
</feature>
<accession>A0ABN8N6E9</accession>
<comment type="caution">
    <text evidence="3">The sequence shown here is derived from an EMBL/GenBank/DDBJ whole genome shotgun (WGS) entry which is preliminary data.</text>
</comment>
<reference evidence="3 4" key="1">
    <citation type="submission" date="2022-05" db="EMBL/GenBank/DDBJ databases">
        <authorList>
            <consortium name="Genoscope - CEA"/>
            <person name="William W."/>
        </authorList>
    </citation>
    <scope>NUCLEOTIDE SEQUENCE [LARGE SCALE GENOMIC DNA]</scope>
</reference>
<name>A0ABN8N6E9_9CNID</name>
<evidence type="ECO:0000259" key="2">
    <source>
        <dbReference type="Pfam" id="PF20231"/>
    </source>
</evidence>
<organism evidence="3 4">
    <name type="scientific">Porites lobata</name>
    <dbReference type="NCBI Taxonomy" id="104759"/>
    <lineage>
        <taxon>Eukaryota</taxon>
        <taxon>Metazoa</taxon>
        <taxon>Cnidaria</taxon>
        <taxon>Anthozoa</taxon>
        <taxon>Hexacorallia</taxon>
        <taxon>Scleractinia</taxon>
        <taxon>Fungiina</taxon>
        <taxon>Poritidae</taxon>
        <taxon>Porites</taxon>
    </lineage>
</organism>
<evidence type="ECO:0000313" key="4">
    <source>
        <dbReference type="Proteomes" id="UP001159405"/>
    </source>
</evidence>
<dbReference type="Proteomes" id="UP001159405">
    <property type="component" value="Unassembled WGS sequence"/>
</dbReference>
<dbReference type="Pfam" id="PF20231">
    <property type="entry name" value="DUF6589"/>
    <property type="match status" value="1"/>
</dbReference>
<feature type="compositionally biased region" description="Basic and acidic residues" evidence="1">
    <location>
        <begin position="839"/>
        <end position="848"/>
    </location>
</feature>
<feature type="domain" description="DUF6589" evidence="2">
    <location>
        <begin position="413"/>
        <end position="998"/>
    </location>
</feature>
<feature type="region of interest" description="Disordered" evidence="1">
    <location>
        <begin position="811"/>
        <end position="848"/>
    </location>
</feature>